<evidence type="ECO:0000313" key="6">
    <source>
        <dbReference type="Proteomes" id="UP001295423"/>
    </source>
</evidence>
<dbReference type="SUPFAM" id="SSF53474">
    <property type="entry name" value="alpha/beta-Hydrolases"/>
    <property type="match status" value="1"/>
</dbReference>
<reference evidence="5" key="1">
    <citation type="submission" date="2023-08" db="EMBL/GenBank/DDBJ databases">
        <authorList>
            <person name="Audoor S."/>
            <person name="Bilcke G."/>
        </authorList>
    </citation>
    <scope>NUCLEOTIDE SEQUENCE</scope>
</reference>
<evidence type="ECO:0000256" key="1">
    <source>
        <dbReference type="ARBA" id="ARBA00010088"/>
    </source>
</evidence>
<dbReference type="InterPro" id="IPR000073">
    <property type="entry name" value="AB_hydrolase_1"/>
</dbReference>
<dbReference type="InterPro" id="IPR029058">
    <property type="entry name" value="AB_hydrolase_fold"/>
</dbReference>
<keyword evidence="6" id="KW-1185">Reference proteome</keyword>
<proteinExistence type="inferred from homology"/>
<dbReference type="AlphaFoldDB" id="A0AAD2JNS5"/>
<accession>A0AAD2JNS5</accession>
<name>A0AAD2JNS5_9STRA</name>
<dbReference type="EMBL" id="CAKOGP040002325">
    <property type="protein sequence ID" value="CAJ1967424.1"/>
    <property type="molecule type" value="Genomic_DNA"/>
</dbReference>
<evidence type="ECO:0000256" key="3">
    <source>
        <dbReference type="SAM" id="SignalP"/>
    </source>
</evidence>
<feature type="signal peptide" evidence="3">
    <location>
        <begin position="1"/>
        <end position="20"/>
    </location>
</feature>
<dbReference type="Proteomes" id="UP001295423">
    <property type="component" value="Unassembled WGS sequence"/>
</dbReference>
<dbReference type="PANTHER" id="PTHR43798">
    <property type="entry name" value="MONOACYLGLYCEROL LIPASE"/>
    <property type="match status" value="1"/>
</dbReference>
<keyword evidence="2" id="KW-0378">Hydrolase</keyword>
<sequence>MTTKLTTLLVVVYFLGFASSFAVPSIFISGARAKNGQGEYKSPSSSSSSSQSLKPLLATAAKANEGFLTVSRSSSNSSEYQLSYRVVRPMSLSSNQAAPIVTLHGGPSVPSNYLYPLEQIVPYRSIVFWDQLGCGKSDQPQDLSQYSTEDSVQDLILLLQKLGVRRFHLYGQSYGGILAFEFLKYLAESSEDFDFQCLSCILSSAPTNVKEIEQEADRLIGVLQQDNPDATPLELGDLFRLNHQCRVGPDMPPILKEAYDNAGTVWRGTDAIQDYVATAPTSADASRMPSTLIMRGEHDFVSAESVEGWKSVFNTKFLRYKTLEGCSHHGMLEAGAQYGEIVDSYFGEYD</sequence>
<dbReference type="Gene3D" id="3.40.50.1820">
    <property type="entry name" value="alpha/beta hydrolase"/>
    <property type="match status" value="1"/>
</dbReference>
<protein>
    <recommendedName>
        <fullName evidence="4">AB hydrolase-1 domain-containing protein</fullName>
    </recommendedName>
</protein>
<evidence type="ECO:0000256" key="2">
    <source>
        <dbReference type="ARBA" id="ARBA00022801"/>
    </source>
</evidence>
<evidence type="ECO:0000313" key="5">
    <source>
        <dbReference type="EMBL" id="CAJ1967424.1"/>
    </source>
</evidence>
<comment type="similarity">
    <text evidence="1">Belongs to the peptidase S33 family.</text>
</comment>
<keyword evidence="3" id="KW-0732">Signal</keyword>
<dbReference type="PANTHER" id="PTHR43798:SF33">
    <property type="entry name" value="HYDROLASE, PUTATIVE (AFU_ORTHOLOGUE AFUA_2G14860)-RELATED"/>
    <property type="match status" value="1"/>
</dbReference>
<feature type="domain" description="AB hydrolase-1" evidence="4">
    <location>
        <begin position="100"/>
        <end position="336"/>
    </location>
</feature>
<gene>
    <name evidence="5" type="ORF">CYCCA115_LOCUS22768</name>
</gene>
<feature type="chain" id="PRO_5042156299" description="AB hydrolase-1 domain-containing protein" evidence="3">
    <location>
        <begin position="21"/>
        <end position="350"/>
    </location>
</feature>
<organism evidence="5 6">
    <name type="scientific">Cylindrotheca closterium</name>
    <dbReference type="NCBI Taxonomy" id="2856"/>
    <lineage>
        <taxon>Eukaryota</taxon>
        <taxon>Sar</taxon>
        <taxon>Stramenopiles</taxon>
        <taxon>Ochrophyta</taxon>
        <taxon>Bacillariophyta</taxon>
        <taxon>Bacillariophyceae</taxon>
        <taxon>Bacillariophycidae</taxon>
        <taxon>Bacillariales</taxon>
        <taxon>Bacillariaceae</taxon>
        <taxon>Cylindrotheca</taxon>
    </lineage>
</organism>
<evidence type="ECO:0000259" key="4">
    <source>
        <dbReference type="Pfam" id="PF12697"/>
    </source>
</evidence>
<dbReference type="GO" id="GO:0006508">
    <property type="term" value="P:proteolysis"/>
    <property type="evidence" value="ECO:0007669"/>
    <property type="project" value="InterPro"/>
</dbReference>
<comment type="caution">
    <text evidence="5">The sequence shown here is derived from an EMBL/GenBank/DDBJ whole genome shotgun (WGS) entry which is preliminary data.</text>
</comment>
<dbReference type="InterPro" id="IPR050266">
    <property type="entry name" value="AB_hydrolase_sf"/>
</dbReference>
<dbReference type="GO" id="GO:0008233">
    <property type="term" value="F:peptidase activity"/>
    <property type="evidence" value="ECO:0007669"/>
    <property type="project" value="InterPro"/>
</dbReference>
<dbReference type="InterPro" id="IPR002410">
    <property type="entry name" value="Peptidase_S33"/>
</dbReference>
<dbReference type="PRINTS" id="PR00793">
    <property type="entry name" value="PROAMNOPTASE"/>
</dbReference>
<dbReference type="Pfam" id="PF12697">
    <property type="entry name" value="Abhydrolase_6"/>
    <property type="match status" value="1"/>
</dbReference>
<dbReference type="GO" id="GO:0016020">
    <property type="term" value="C:membrane"/>
    <property type="evidence" value="ECO:0007669"/>
    <property type="project" value="TreeGrafter"/>
</dbReference>